<gene>
    <name evidence="1" type="ORF">LCGC14_2950960</name>
</gene>
<sequence>MNELYANWSKLSLIIRNLYSLQGLEDHIDYDISYLEKAYFKVERLWFKAFDNINAIQLLLFAEAPMYGPKKSYFYNPAAGGTAFFTYVDAEEIVGPLTDHSKLINGIRPRKLKMLNELCKAGLLIVDLFPFALKPDFTKIDYSKMD</sequence>
<reference evidence="1" key="1">
    <citation type="journal article" date="2015" name="Nature">
        <title>Complex archaea that bridge the gap between prokaryotes and eukaryotes.</title>
        <authorList>
            <person name="Spang A."/>
            <person name="Saw J.H."/>
            <person name="Jorgensen S.L."/>
            <person name="Zaremba-Niedzwiedzka K."/>
            <person name="Martijn J."/>
            <person name="Lind A.E."/>
            <person name="van Eijk R."/>
            <person name="Schleper C."/>
            <person name="Guy L."/>
            <person name="Ettema T.J."/>
        </authorList>
    </citation>
    <scope>NUCLEOTIDE SEQUENCE</scope>
</reference>
<organism evidence="1">
    <name type="scientific">marine sediment metagenome</name>
    <dbReference type="NCBI Taxonomy" id="412755"/>
    <lineage>
        <taxon>unclassified sequences</taxon>
        <taxon>metagenomes</taxon>
        <taxon>ecological metagenomes</taxon>
    </lineage>
</organism>
<evidence type="ECO:0000313" key="1">
    <source>
        <dbReference type="EMBL" id="KKK67749.1"/>
    </source>
</evidence>
<name>A0A0F8ZMW4_9ZZZZ</name>
<proteinExistence type="predicted"/>
<dbReference type="AlphaFoldDB" id="A0A0F8ZMW4"/>
<comment type="caution">
    <text evidence="1">The sequence shown here is derived from an EMBL/GenBank/DDBJ whole genome shotgun (WGS) entry which is preliminary data.</text>
</comment>
<protein>
    <submittedName>
        <fullName evidence="1">Uncharacterized protein</fullName>
    </submittedName>
</protein>
<accession>A0A0F8ZMW4</accession>
<dbReference type="EMBL" id="LAZR01059455">
    <property type="protein sequence ID" value="KKK67749.1"/>
    <property type="molecule type" value="Genomic_DNA"/>
</dbReference>